<feature type="transmembrane region" description="Helical" evidence="8">
    <location>
        <begin position="95"/>
        <end position="117"/>
    </location>
</feature>
<evidence type="ECO:0000256" key="4">
    <source>
        <dbReference type="ARBA" id="ARBA00022519"/>
    </source>
</evidence>
<accession>A0AAD3DT90</accession>
<evidence type="ECO:0000256" key="5">
    <source>
        <dbReference type="ARBA" id="ARBA00022692"/>
    </source>
</evidence>
<keyword evidence="2" id="KW-0813">Transport</keyword>
<feature type="transmembrane region" description="Helical" evidence="8">
    <location>
        <begin position="234"/>
        <end position="253"/>
    </location>
</feature>
<evidence type="ECO:0000256" key="3">
    <source>
        <dbReference type="ARBA" id="ARBA00022475"/>
    </source>
</evidence>
<comment type="caution">
    <text evidence="9">The sequence shown here is derived from an EMBL/GenBank/DDBJ whole genome shotgun (WGS) entry which is preliminary data.</text>
</comment>
<keyword evidence="4" id="KW-0997">Cell inner membrane</keyword>
<evidence type="ECO:0000256" key="7">
    <source>
        <dbReference type="ARBA" id="ARBA00023136"/>
    </source>
</evidence>
<keyword evidence="7 8" id="KW-0472">Membrane</keyword>
<dbReference type="EMBL" id="BMAR01000018">
    <property type="protein sequence ID" value="GFR47488.1"/>
    <property type="molecule type" value="Genomic_DNA"/>
</dbReference>
<keyword evidence="10" id="KW-1185">Reference proteome</keyword>
<dbReference type="InterPro" id="IPR018227">
    <property type="entry name" value="Amino_acid_transport_2"/>
</dbReference>
<feature type="non-terminal residue" evidence="9">
    <location>
        <position position="358"/>
    </location>
</feature>
<dbReference type="Proteomes" id="UP001054857">
    <property type="component" value="Unassembled WGS sequence"/>
</dbReference>
<dbReference type="PANTHER" id="PTHR32195:SF26">
    <property type="entry name" value="TRYPTOPHAN OR TYROSINE TRANSPORTER PROTEIN"/>
    <property type="match status" value="1"/>
</dbReference>
<protein>
    <submittedName>
        <fullName evidence="9">Uncharacterized protein</fullName>
    </submittedName>
</protein>
<keyword evidence="6 8" id="KW-1133">Transmembrane helix</keyword>
<feature type="transmembrane region" description="Helical" evidence="8">
    <location>
        <begin position="207"/>
        <end position="227"/>
    </location>
</feature>
<dbReference type="PANTHER" id="PTHR32195">
    <property type="entry name" value="OS07G0662800 PROTEIN"/>
    <property type="match status" value="1"/>
</dbReference>
<dbReference type="AlphaFoldDB" id="A0AAD3DT90"/>
<dbReference type="GO" id="GO:0003333">
    <property type="term" value="P:amino acid transmembrane transport"/>
    <property type="evidence" value="ECO:0007669"/>
    <property type="project" value="InterPro"/>
</dbReference>
<dbReference type="Gene3D" id="1.20.1740.10">
    <property type="entry name" value="Amino acid/polyamine transporter I"/>
    <property type="match status" value="1"/>
</dbReference>
<feature type="transmembrane region" description="Helical" evidence="8">
    <location>
        <begin position="273"/>
        <end position="292"/>
    </location>
</feature>
<reference evidence="9 10" key="1">
    <citation type="journal article" date="2021" name="Sci. Rep.">
        <title>Genome sequencing of the multicellular alga Astrephomene provides insights into convergent evolution of germ-soma differentiation.</title>
        <authorList>
            <person name="Yamashita S."/>
            <person name="Yamamoto K."/>
            <person name="Matsuzaki R."/>
            <person name="Suzuki S."/>
            <person name="Yamaguchi H."/>
            <person name="Hirooka S."/>
            <person name="Minakuchi Y."/>
            <person name="Miyagishima S."/>
            <person name="Kawachi M."/>
            <person name="Toyoda A."/>
            <person name="Nozaki H."/>
        </authorList>
    </citation>
    <scope>NUCLEOTIDE SEQUENCE [LARGE SCALE GENOMIC DNA]</scope>
    <source>
        <strain evidence="9 10">NIES-4017</strain>
    </source>
</reference>
<gene>
    <name evidence="9" type="ORF">Agub_g9217</name>
</gene>
<sequence length="358" mass="36684">MTLNIHRSFTHGQRQPFLAGVLPRGKPILQTHILPDSGEKVNSRLMGRQGCHQRLKQHPNAFRSVAQGLSDPLPLTPRLYSNLNPRTLGHEPGSLWGATLLVAGTTVGAGILALPAVTQDSGFAATSGALAGCAAFAAVTGLLLAEVHIHVATRYGCANVTLPTLAAKTLGPGGASAATLLYAFHSFALLVAYVARAGQMVADAAHLPSLAGAAAFALTFGGMCFVTTPRQFDAVNGALLGLAAAAFVGLLSVSGPHVDWPALSAANWSAVPPTLPVLALAFVFHNMVPLVVHNLECDVRKVRTSIILGVLIPAGMYLVWDGAILGSLNNLAVNAAQLSAAPTAASAASSPVDSASTA</sequence>
<evidence type="ECO:0000313" key="9">
    <source>
        <dbReference type="EMBL" id="GFR47488.1"/>
    </source>
</evidence>
<comment type="subcellular location">
    <subcellularLocation>
        <location evidence="1">Cell inner membrane</location>
        <topology evidence="1">Multi-pass membrane protein</topology>
    </subcellularLocation>
</comment>
<keyword evidence="5 8" id="KW-0812">Transmembrane</keyword>
<organism evidence="9 10">
    <name type="scientific">Astrephomene gubernaculifera</name>
    <dbReference type="NCBI Taxonomy" id="47775"/>
    <lineage>
        <taxon>Eukaryota</taxon>
        <taxon>Viridiplantae</taxon>
        <taxon>Chlorophyta</taxon>
        <taxon>core chlorophytes</taxon>
        <taxon>Chlorophyceae</taxon>
        <taxon>CS clade</taxon>
        <taxon>Chlamydomonadales</taxon>
        <taxon>Astrephomenaceae</taxon>
        <taxon>Astrephomene</taxon>
    </lineage>
</organism>
<evidence type="ECO:0000256" key="2">
    <source>
        <dbReference type="ARBA" id="ARBA00022448"/>
    </source>
</evidence>
<feature type="transmembrane region" description="Helical" evidence="8">
    <location>
        <begin position="123"/>
        <end position="145"/>
    </location>
</feature>
<evidence type="ECO:0000256" key="1">
    <source>
        <dbReference type="ARBA" id="ARBA00004429"/>
    </source>
</evidence>
<evidence type="ECO:0000256" key="6">
    <source>
        <dbReference type="ARBA" id="ARBA00022989"/>
    </source>
</evidence>
<evidence type="ECO:0000313" key="10">
    <source>
        <dbReference type="Proteomes" id="UP001054857"/>
    </source>
</evidence>
<dbReference type="Pfam" id="PF03222">
    <property type="entry name" value="Trp_Tyr_perm"/>
    <property type="match status" value="1"/>
</dbReference>
<feature type="transmembrane region" description="Helical" evidence="8">
    <location>
        <begin position="304"/>
        <end position="320"/>
    </location>
</feature>
<name>A0AAD3DT90_9CHLO</name>
<proteinExistence type="predicted"/>
<dbReference type="GO" id="GO:0005886">
    <property type="term" value="C:plasma membrane"/>
    <property type="evidence" value="ECO:0007669"/>
    <property type="project" value="UniProtKB-SubCell"/>
</dbReference>
<keyword evidence="3" id="KW-1003">Cell membrane</keyword>
<evidence type="ECO:0000256" key="8">
    <source>
        <dbReference type="SAM" id="Phobius"/>
    </source>
</evidence>
<feature type="transmembrane region" description="Helical" evidence="8">
    <location>
        <begin position="175"/>
        <end position="195"/>
    </location>
</feature>